<dbReference type="InterPro" id="IPR036286">
    <property type="entry name" value="LexA/Signal_pep-like_sf"/>
</dbReference>
<comment type="caution">
    <text evidence="6">The sequence shown here is derived from an EMBL/GenBank/DDBJ whole genome shotgun (WGS) entry which is preliminary data.</text>
</comment>
<proteinExistence type="inferred from homology"/>
<dbReference type="EC" id="3.4.21.89" evidence="3"/>
<accession>A0A2T0UZF7</accession>
<dbReference type="SUPFAM" id="SSF51306">
    <property type="entry name" value="LexA/Signal peptidase"/>
    <property type="match status" value="1"/>
</dbReference>
<feature type="domain" description="Peptidase S26" evidence="5">
    <location>
        <begin position="31"/>
        <end position="212"/>
    </location>
</feature>
<keyword evidence="3" id="KW-0812">Transmembrane</keyword>
<evidence type="ECO:0000313" key="6">
    <source>
        <dbReference type="EMBL" id="PRY63284.1"/>
    </source>
</evidence>
<protein>
    <recommendedName>
        <fullName evidence="3">Signal peptidase I</fullName>
        <ecNumber evidence="3">3.4.21.89</ecNumber>
    </recommendedName>
</protein>
<evidence type="ECO:0000313" key="7">
    <source>
        <dbReference type="Proteomes" id="UP000237822"/>
    </source>
</evidence>
<dbReference type="AlphaFoldDB" id="A0A2T0UZF7"/>
<dbReference type="PANTHER" id="PTHR43390:SF1">
    <property type="entry name" value="CHLOROPLAST PROCESSING PEPTIDASE"/>
    <property type="match status" value="1"/>
</dbReference>
<feature type="region of interest" description="Disordered" evidence="4">
    <location>
        <begin position="223"/>
        <end position="246"/>
    </location>
</feature>
<dbReference type="GO" id="GO:0004252">
    <property type="term" value="F:serine-type endopeptidase activity"/>
    <property type="evidence" value="ECO:0007669"/>
    <property type="project" value="InterPro"/>
</dbReference>
<evidence type="ECO:0000256" key="3">
    <source>
        <dbReference type="RuleBase" id="RU362042"/>
    </source>
</evidence>
<dbReference type="Gene3D" id="2.10.109.10">
    <property type="entry name" value="Umud Fragment, subunit A"/>
    <property type="match status" value="1"/>
</dbReference>
<keyword evidence="3" id="KW-0472">Membrane</keyword>
<comment type="subcellular location">
    <subcellularLocation>
        <location evidence="1">Cell membrane</location>
        <topology evidence="1">Single-pass type II membrane protein</topology>
    </subcellularLocation>
    <subcellularLocation>
        <location evidence="3">Membrane</location>
        <topology evidence="3">Single-pass type II membrane protein</topology>
    </subcellularLocation>
</comment>
<evidence type="ECO:0000256" key="2">
    <source>
        <dbReference type="ARBA" id="ARBA00009370"/>
    </source>
</evidence>
<evidence type="ECO:0000256" key="4">
    <source>
        <dbReference type="SAM" id="MobiDB-lite"/>
    </source>
</evidence>
<keyword evidence="7" id="KW-1185">Reference proteome</keyword>
<reference evidence="6 7" key="1">
    <citation type="submission" date="2018-03" db="EMBL/GenBank/DDBJ databases">
        <title>Genomic Encyclopedia of Archaeal and Bacterial Type Strains, Phase II (KMG-II): from individual species to whole genera.</title>
        <authorList>
            <person name="Goeker M."/>
        </authorList>
    </citation>
    <scope>NUCLEOTIDE SEQUENCE [LARGE SCALE GENOMIC DNA]</scope>
    <source>
        <strain evidence="6 7">ATCC BAA-1496</strain>
    </source>
</reference>
<keyword evidence="3" id="KW-0378">Hydrolase</keyword>
<keyword evidence="3" id="KW-0645">Protease</keyword>
<sequence>MTSPATPDTDPVPASTATAGSSRARHRLPVLLAVGVLVVMLVRAFLAQPYAVASASMSPGLAEGERVLAVKVGQPSVGDVVVADVTEAWPGPDRASYTDDGLIGRSLSSASAALGIDLGEQSVLGRVVATGGDKVTCCTDGRLSVNGTAVGARLPANAAPFEVTVPPGRYFLLSDNPDEANDSRTHVGAGSVSTDGTVPASAIIGTVATRIWPVGRMGSLSGPDALGATSAAHGRSIPTKPSTTEP</sequence>
<dbReference type="GO" id="GO:0009003">
    <property type="term" value="F:signal peptidase activity"/>
    <property type="evidence" value="ECO:0007669"/>
    <property type="project" value="UniProtKB-EC"/>
</dbReference>
<comment type="similarity">
    <text evidence="2 3">Belongs to the peptidase S26 family.</text>
</comment>
<dbReference type="CDD" id="cd06530">
    <property type="entry name" value="S26_SPase_I"/>
    <property type="match status" value="1"/>
</dbReference>
<dbReference type="GO" id="GO:0005886">
    <property type="term" value="C:plasma membrane"/>
    <property type="evidence" value="ECO:0007669"/>
    <property type="project" value="UniProtKB-SubCell"/>
</dbReference>
<comment type="catalytic activity">
    <reaction evidence="3">
        <text>Cleavage of hydrophobic, N-terminal signal or leader sequences from secreted and periplasmic proteins.</text>
        <dbReference type="EC" id="3.4.21.89"/>
    </reaction>
</comment>
<dbReference type="InterPro" id="IPR019533">
    <property type="entry name" value="Peptidase_S26"/>
</dbReference>
<evidence type="ECO:0000259" key="5">
    <source>
        <dbReference type="Pfam" id="PF10502"/>
    </source>
</evidence>
<dbReference type="PRINTS" id="PR00727">
    <property type="entry name" value="LEADERPTASE"/>
</dbReference>
<dbReference type="GO" id="GO:0006465">
    <property type="term" value="P:signal peptide processing"/>
    <property type="evidence" value="ECO:0007669"/>
    <property type="project" value="InterPro"/>
</dbReference>
<feature type="transmembrane region" description="Helical" evidence="3">
    <location>
        <begin position="28"/>
        <end position="46"/>
    </location>
</feature>
<organism evidence="6 7">
    <name type="scientific">Knoellia remsis</name>
    <dbReference type="NCBI Taxonomy" id="407159"/>
    <lineage>
        <taxon>Bacteria</taxon>
        <taxon>Bacillati</taxon>
        <taxon>Actinomycetota</taxon>
        <taxon>Actinomycetes</taxon>
        <taxon>Micrococcales</taxon>
        <taxon>Intrasporangiaceae</taxon>
        <taxon>Knoellia</taxon>
    </lineage>
</organism>
<dbReference type="OrthoDB" id="9815782at2"/>
<dbReference type="Pfam" id="PF10502">
    <property type="entry name" value="Peptidase_S26"/>
    <property type="match status" value="1"/>
</dbReference>
<dbReference type="NCBIfam" id="TIGR02227">
    <property type="entry name" value="sigpep_I_bact"/>
    <property type="match status" value="1"/>
</dbReference>
<dbReference type="PANTHER" id="PTHR43390">
    <property type="entry name" value="SIGNAL PEPTIDASE I"/>
    <property type="match status" value="1"/>
</dbReference>
<dbReference type="EMBL" id="PVTI01000002">
    <property type="protein sequence ID" value="PRY63284.1"/>
    <property type="molecule type" value="Genomic_DNA"/>
</dbReference>
<evidence type="ECO:0000256" key="1">
    <source>
        <dbReference type="ARBA" id="ARBA00004401"/>
    </source>
</evidence>
<keyword evidence="3" id="KW-1133">Transmembrane helix</keyword>
<dbReference type="RefSeq" id="WP_106296265.1">
    <property type="nucleotide sequence ID" value="NZ_PVTI01000002.1"/>
</dbReference>
<dbReference type="Proteomes" id="UP000237822">
    <property type="component" value="Unassembled WGS sequence"/>
</dbReference>
<name>A0A2T0UZF7_9MICO</name>
<dbReference type="InterPro" id="IPR000223">
    <property type="entry name" value="Pept_S26A_signal_pept_1"/>
</dbReference>
<gene>
    <name evidence="6" type="ORF">BCF74_102117</name>
</gene>
<feature type="region of interest" description="Disordered" evidence="4">
    <location>
        <begin position="1"/>
        <end position="20"/>
    </location>
</feature>